<dbReference type="PROSITE" id="PS50943">
    <property type="entry name" value="HTH_CROC1"/>
    <property type="match status" value="1"/>
</dbReference>
<dbReference type="SUPFAM" id="SSF47413">
    <property type="entry name" value="lambda repressor-like DNA-binding domains"/>
    <property type="match status" value="1"/>
</dbReference>
<organism evidence="3 4">
    <name type="scientific">Rhizobium subbaraonis</name>
    <dbReference type="NCBI Taxonomy" id="908946"/>
    <lineage>
        <taxon>Bacteria</taxon>
        <taxon>Pseudomonadati</taxon>
        <taxon>Pseudomonadota</taxon>
        <taxon>Alphaproteobacteria</taxon>
        <taxon>Hyphomicrobiales</taxon>
        <taxon>Rhizobiaceae</taxon>
        <taxon>Rhizobium/Agrobacterium group</taxon>
        <taxon>Rhizobium</taxon>
    </lineage>
</organism>
<proteinExistence type="predicted"/>
<sequence>MPKQPNPIDVQVGEKIRMRRRLLGISQETLGTALGVTFQQVQKYEKGTNRVSASRLQNVAEILGVSPSYFFSGEGEPGDRESASATEIADFVSSREGLDLNIAYSRIGSRALRRRILGLVTALADGTADVGNEMP</sequence>
<evidence type="ECO:0000256" key="1">
    <source>
        <dbReference type="ARBA" id="ARBA00023125"/>
    </source>
</evidence>
<dbReference type="GO" id="GO:0003677">
    <property type="term" value="F:DNA binding"/>
    <property type="evidence" value="ECO:0007669"/>
    <property type="project" value="UniProtKB-KW"/>
</dbReference>
<name>A0A285USJ4_9HYPH</name>
<dbReference type="PANTHER" id="PTHR46558:SF4">
    <property type="entry name" value="DNA-BIDING PHAGE PROTEIN"/>
    <property type="match status" value="1"/>
</dbReference>
<evidence type="ECO:0000313" key="4">
    <source>
        <dbReference type="Proteomes" id="UP000219167"/>
    </source>
</evidence>
<dbReference type="AlphaFoldDB" id="A0A285USJ4"/>
<accession>A0A285USJ4</accession>
<dbReference type="CDD" id="cd00093">
    <property type="entry name" value="HTH_XRE"/>
    <property type="match status" value="1"/>
</dbReference>
<protein>
    <submittedName>
        <fullName evidence="3">Transcriptional regulator with XRE-family HTH domain</fullName>
    </submittedName>
</protein>
<dbReference type="Proteomes" id="UP000219167">
    <property type="component" value="Unassembled WGS sequence"/>
</dbReference>
<evidence type="ECO:0000313" key="3">
    <source>
        <dbReference type="EMBL" id="SOC44667.1"/>
    </source>
</evidence>
<dbReference type="EMBL" id="OBQD01000013">
    <property type="protein sequence ID" value="SOC44667.1"/>
    <property type="molecule type" value="Genomic_DNA"/>
</dbReference>
<gene>
    <name evidence="3" type="ORF">SAMN05892877_11350</name>
</gene>
<keyword evidence="1" id="KW-0238">DNA-binding</keyword>
<dbReference type="InterPro" id="IPR010982">
    <property type="entry name" value="Lambda_DNA-bd_dom_sf"/>
</dbReference>
<dbReference type="PANTHER" id="PTHR46558">
    <property type="entry name" value="TRACRIPTIONAL REGULATORY PROTEIN-RELATED-RELATED"/>
    <property type="match status" value="1"/>
</dbReference>
<reference evidence="3 4" key="1">
    <citation type="submission" date="2017-08" db="EMBL/GenBank/DDBJ databases">
        <authorList>
            <person name="de Groot N.N."/>
        </authorList>
    </citation>
    <scope>NUCLEOTIDE SEQUENCE [LARGE SCALE GENOMIC DNA]</scope>
    <source>
        <strain evidence="3 4">JC85</strain>
    </source>
</reference>
<dbReference type="InterPro" id="IPR001387">
    <property type="entry name" value="Cro/C1-type_HTH"/>
</dbReference>
<dbReference type="SMART" id="SM00530">
    <property type="entry name" value="HTH_XRE"/>
    <property type="match status" value="1"/>
</dbReference>
<dbReference type="Gene3D" id="1.10.260.40">
    <property type="entry name" value="lambda repressor-like DNA-binding domains"/>
    <property type="match status" value="1"/>
</dbReference>
<dbReference type="Pfam" id="PF01381">
    <property type="entry name" value="HTH_3"/>
    <property type="match status" value="1"/>
</dbReference>
<dbReference type="RefSeq" id="WP_280952679.1">
    <property type="nucleotide sequence ID" value="NZ_OBQD01000013.1"/>
</dbReference>
<feature type="domain" description="HTH cro/C1-type" evidence="2">
    <location>
        <begin position="16"/>
        <end position="70"/>
    </location>
</feature>
<keyword evidence="4" id="KW-1185">Reference proteome</keyword>
<evidence type="ECO:0000259" key="2">
    <source>
        <dbReference type="PROSITE" id="PS50943"/>
    </source>
</evidence>